<dbReference type="Proteomes" id="UP000051487">
    <property type="component" value="Unassembled WGS sequence"/>
</dbReference>
<dbReference type="EMBL" id="JAAAPU010000025">
    <property type="protein sequence ID" value="KAF4206827.1"/>
    <property type="molecule type" value="Genomic_DNA"/>
</dbReference>
<gene>
    <name evidence="2" type="ORF">ALT_4352</name>
    <name evidence="3" type="ORF">CNMCM8927_004394</name>
</gene>
<dbReference type="Pfam" id="PF12511">
    <property type="entry name" value="DUF3716"/>
    <property type="match status" value="1"/>
</dbReference>
<dbReference type="Proteomes" id="UP000649114">
    <property type="component" value="Unassembled WGS sequence"/>
</dbReference>
<evidence type="ECO:0000313" key="3">
    <source>
        <dbReference type="EMBL" id="KAF4206827.1"/>
    </source>
</evidence>
<name>A0AAN4PJG4_ASPLE</name>
<evidence type="ECO:0000313" key="4">
    <source>
        <dbReference type="Proteomes" id="UP000051487"/>
    </source>
</evidence>
<dbReference type="AlphaFoldDB" id="A0AAN4PJG4"/>
<reference evidence="2 4" key="1">
    <citation type="submission" date="2015-11" db="EMBL/GenBank/DDBJ databases">
        <title>Aspergillus lentulus strain IFM 54703T.</title>
        <authorList>
            <person name="Kusuya Y."/>
            <person name="Sakai K."/>
            <person name="Kamei K."/>
            <person name="Takahashi H."/>
            <person name="Yaguchi T."/>
        </authorList>
    </citation>
    <scope>NUCLEOTIDE SEQUENCE [LARGE SCALE GENOMIC DNA]</scope>
    <source>
        <strain evidence="2 4">IFM 54703</strain>
    </source>
</reference>
<feature type="compositionally biased region" description="Polar residues" evidence="1">
    <location>
        <begin position="240"/>
        <end position="258"/>
    </location>
</feature>
<reference evidence="3" key="3">
    <citation type="submission" date="2020-04" db="EMBL/GenBank/DDBJ databases">
        <authorList>
            <person name="Santos R.A.C."/>
            <person name="Steenwyk J.L."/>
            <person name="Rivero-Menendez O."/>
            <person name="Mead M.E."/>
            <person name="Silva L.P."/>
            <person name="Bastos R.W."/>
            <person name="Alastruey-Izquierdo A."/>
            <person name="Goldman G.H."/>
            <person name="Rokas A."/>
        </authorList>
    </citation>
    <scope>NUCLEOTIDE SEQUENCE</scope>
    <source>
        <strain evidence="3">CNM-CM8927</strain>
    </source>
</reference>
<feature type="region of interest" description="Disordered" evidence="1">
    <location>
        <begin position="175"/>
        <end position="275"/>
    </location>
</feature>
<comment type="caution">
    <text evidence="2">The sequence shown here is derived from an EMBL/GenBank/DDBJ whole genome shotgun (WGS) entry which is preliminary data.</text>
</comment>
<feature type="compositionally biased region" description="Polar residues" evidence="1">
    <location>
        <begin position="214"/>
        <end position="223"/>
    </location>
</feature>
<feature type="compositionally biased region" description="Polar residues" evidence="1">
    <location>
        <begin position="178"/>
        <end position="191"/>
    </location>
</feature>
<dbReference type="InterPro" id="IPR022190">
    <property type="entry name" value="DUF3716"/>
</dbReference>
<accession>A0AAN4PJG4</accession>
<organism evidence="2 4">
    <name type="scientific">Aspergillus lentulus</name>
    <dbReference type="NCBI Taxonomy" id="293939"/>
    <lineage>
        <taxon>Eukaryota</taxon>
        <taxon>Fungi</taxon>
        <taxon>Dikarya</taxon>
        <taxon>Ascomycota</taxon>
        <taxon>Pezizomycotina</taxon>
        <taxon>Eurotiomycetes</taxon>
        <taxon>Eurotiomycetidae</taxon>
        <taxon>Eurotiales</taxon>
        <taxon>Aspergillaceae</taxon>
        <taxon>Aspergillus</taxon>
        <taxon>Aspergillus subgen. Fumigati</taxon>
    </lineage>
</organism>
<proteinExistence type="predicted"/>
<dbReference type="EMBL" id="BCLY01000008">
    <property type="protein sequence ID" value="GAQ07031.1"/>
    <property type="molecule type" value="Genomic_DNA"/>
</dbReference>
<sequence length="336" mass="36627">MDVDYMELRKAAIAEAKKTTLNGQLTMTDLSVVKLMDVVRKVDWNSNWEGQGQGQEPVIRPLETTAHSSALLLQERGIKPRSACDLCIKTKNKPFQSCVCAPAFRRHALRLGACANCIWHGREAHCSLRKDFVASGGKKWMFTLDLIVLHAGGLLFGEGIGRRLRGLPVPVPVPGTLQAMSRTPTPTTTAISAHKGKATSSKAAPAPAPAPTTGQQRQRQLALTESKVEMESSRRLAGTPVSTSVLGKRSASTSSSTGPELELEPRTKRTCHSKSKKCDGSLVPWPCTSTSWNDPDALKTIYSDLRRHMCAVKRRIEELDELAGSLENEMSRAESS</sequence>
<evidence type="ECO:0000313" key="2">
    <source>
        <dbReference type="EMBL" id="GAQ07031.1"/>
    </source>
</evidence>
<evidence type="ECO:0000256" key="1">
    <source>
        <dbReference type="SAM" id="MobiDB-lite"/>
    </source>
</evidence>
<protein>
    <submittedName>
        <fullName evidence="2">Uncharacterized protein</fullName>
    </submittedName>
</protein>
<reference evidence="3" key="2">
    <citation type="journal article" date="2020" name="bioRxiv">
        <title>Genomic and phenotypic heterogeneity of clinical isolates of the human pathogens Aspergillus fumigatus, Aspergillus lentulus and Aspergillus fumigatiaffinis.</title>
        <authorList>
            <person name="dos Santos R.A.C."/>
            <person name="Steenwyk J.L."/>
            <person name="Rivero-Menendez O."/>
            <person name="Mead M.E."/>
            <person name="Silva L.P."/>
            <person name="Bastos R.W."/>
            <person name="Alastruey-Izquierdo A."/>
            <person name="Goldman G.H."/>
            <person name="Rokas A."/>
        </authorList>
    </citation>
    <scope>NUCLEOTIDE SEQUENCE</scope>
    <source>
        <strain evidence="3">CNM-CM8927</strain>
    </source>
</reference>